<dbReference type="SUPFAM" id="SSF55874">
    <property type="entry name" value="ATPase domain of HSP90 chaperone/DNA topoisomerase II/histidine kinase"/>
    <property type="match status" value="1"/>
</dbReference>
<name>A0ABW2XWJ2_9ACTN</name>
<dbReference type="PANTHER" id="PTHR35526">
    <property type="entry name" value="ANTI-SIGMA-F FACTOR RSBW-RELATED"/>
    <property type="match status" value="1"/>
</dbReference>
<dbReference type="CDD" id="cd16936">
    <property type="entry name" value="HATPase_RsbW-like"/>
    <property type="match status" value="1"/>
</dbReference>
<accession>A0ABW2XWJ2</accession>
<evidence type="ECO:0000256" key="1">
    <source>
        <dbReference type="ARBA" id="ARBA00022527"/>
    </source>
</evidence>
<evidence type="ECO:0000313" key="4">
    <source>
        <dbReference type="EMBL" id="MFD0689392.1"/>
    </source>
</evidence>
<feature type="domain" description="Histidine kinase/HSP90-like ATPase" evidence="2">
    <location>
        <begin position="200"/>
        <end position="311"/>
    </location>
</feature>
<dbReference type="InterPro" id="IPR050267">
    <property type="entry name" value="Anti-sigma-factor_SerPK"/>
</dbReference>
<evidence type="ECO:0000259" key="3">
    <source>
        <dbReference type="Pfam" id="PF14417"/>
    </source>
</evidence>
<gene>
    <name evidence="4" type="ORF">ACFQZM_33240</name>
</gene>
<dbReference type="RefSeq" id="WP_131764142.1">
    <property type="nucleotide sequence ID" value="NZ_CAACUY010000530.1"/>
</dbReference>
<dbReference type="Gene3D" id="3.30.565.10">
    <property type="entry name" value="Histidine kinase-like ATPase, C-terminal domain"/>
    <property type="match status" value="1"/>
</dbReference>
<keyword evidence="1" id="KW-0808">Transferase</keyword>
<comment type="caution">
    <text evidence="4">The sequence shown here is derived from an EMBL/GenBank/DDBJ whole genome shotgun (WGS) entry which is preliminary data.</text>
</comment>
<dbReference type="Proteomes" id="UP001597063">
    <property type="component" value="Unassembled WGS sequence"/>
</dbReference>
<dbReference type="EMBL" id="JBHTGP010000017">
    <property type="protein sequence ID" value="MFD0689392.1"/>
    <property type="molecule type" value="Genomic_DNA"/>
</dbReference>
<dbReference type="InterPro" id="IPR036890">
    <property type="entry name" value="HATPase_C_sf"/>
</dbReference>
<evidence type="ECO:0000259" key="2">
    <source>
        <dbReference type="Pfam" id="PF13581"/>
    </source>
</evidence>
<dbReference type="Pfam" id="PF13581">
    <property type="entry name" value="HATPase_c_2"/>
    <property type="match status" value="1"/>
</dbReference>
<dbReference type="Pfam" id="PF14417">
    <property type="entry name" value="MEDS"/>
    <property type="match status" value="1"/>
</dbReference>
<keyword evidence="5" id="KW-1185">Reference proteome</keyword>
<keyword evidence="1" id="KW-0723">Serine/threonine-protein kinase</keyword>
<feature type="domain" description="MEDS" evidence="3">
    <location>
        <begin position="18"/>
        <end position="161"/>
    </location>
</feature>
<sequence length="315" mass="33247">MIVEPAPPGTPPVSPFVHPALFYSGDDEYLAGTVPFVREGRAAGEPVAVAVPGPRLGVLREAMGADAADVTWLDMSEAGRNPGRIIPGVLRAFADRHTTGRVRIIGEPIWPGRSATEYPACAQHEALINLAFADRAVAILCPYDVAGLAPEVIADARATHPVLIDRDGERPSGDYAPLRVIDDHNRPLPEPPEAARMTFDLDGLPLVREFACDQAARHGLGAAAAGDLEIAVNELAANSCLHGGGSGTIRMWAEDGHVVCEISDAGTITDPLAGRRPAALSPYGGRGILLVNHLADLVRTHTGPDGTAIRVYMRI</sequence>
<dbReference type="InterPro" id="IPR003594">
    <property type="entry name" value="HATPase_dom"/>
</dbReference>
<dbReference type="NCBIfam" id="NF041045">
    <property type="entry name" value="RsbA_anti_sig"/>
    <property type="match status" value="1"/>
</dbReference>
<proteinExistence type="predicted"/>
<evidence type="ECO:0000313" key="5">
    <source>
        <dbReference type="Proteomes" id="UP001597063"/>
    </source>
</evidence>
<keyword evidence="1" id="KW-0418">Kinase</keyword>
<protein>
    <submittedName>
        <fullName evidence="4">Anti-sigma factor RsbA family regulatory protein</fullName>
    </submittedName>
</protein>
<dbReference type="InterPro" id="IPR025847">
    <property type="entry name" value="MEDS_domain"/>
</dbReference>
<organism evidence="4 5">
    <name type="scientific">Actinomadura fibrosa</name>
    <dbReference type="NCBI Taxonomy" id="111802"/>
    <lineage>
        <taxon>Bacteria</taxon>
        <taxon>Bacillati</taxon>
        <taxon>Actinomycetota</taxon>
        <taxon>Actinomycetes</taxon>
        <taxon>Streptosporangiales</taxon>
        <taxon>Thermomonosporaceae</taxon>
        <taxon>Actinomadura</taxon>
    </lineage>
</organism>
<reference evidence="5" key="1">
    <citation type="journal article" date="2019" name="Int. J. Syst. Evol. Microbiol.">
        <title>The Global Catalogue of Microorganisms (GCM) 10K type strain sequencing project: providing services to taxonomists for standard genome sequencing and annotation.</title>
        <authorList>
            <consortium name="The Broad Institute Genomics Platform"/>
            <consortium name="The Broad Institute Genome Sequencing Center for Infectious Disease"/>
            <person name="Wu L."/>
            <person name="Ma J."/>
        </authorList>
    </citation>
    <scope>NUCLEOTIDE SEQUENCE [LARGE SCALE GENOMIC DNA]</scope>
    <source>
        <strain evidence="5">JCM 9371</strain>
    </source>
</reference>
<dbReference type="PANTHER" id="PTHR35526:SF3">
    <property type="entry name" value="ANTI-SIGMA-F FACTOR RSBW"/>
    <property type="match status" value="1"/>
</dbReference>
<dbReference type="InterPro" id="IPR047718">
    <property type="entry name" value="RsbA-like_anti_sig"/>
</dbReference>